<name>A0AAV4J4S7_9GAST</name>
<keyword evidence="2" id="KW-1185">Reference proteome</keyword>
<dbReference type="EMBL" id="BMAT01002876">
    <property type="protein sequence ID" value="GFS15972.1"/>
    <property type="molecule type" value="Genomic_DNA"/>
</dbReference>
<accession>A0AAV4J4S7</accession>
<organism evidence="1 2">
    <name type="scientific">Elysia marginata</name>
    <dbReference type="NCBI Taxonomy" id="1093978"/>
    <lineage>
        <taxon>Eukaryota</taxon>
        <taxon>Metazoa</taxon>
        <taxon>Spiralia</taxon>
        <taxon>Lophotrochozoa</taxon>
        <taxon>Mollusca</taxon>
        <taxon>Gastropoda</taxon>
        <taxon>Heterobranchia</taxon>
        <taxon>Euthyneura</taxon>
        <taxon>Panpulmonata</taxon>
        <taxon>Sacoglossa</taxon>
        <taxon>Placobranchoidea</taxon>
        <taxon>Plakobranchidae</taxon>
        <taxon>Elysia</taxon>
    </lineage>
</organism>
<reference evidence="1 2" key="1">
    <citation type="journal article" date="2021" name="Elife">
        <title>Chloroplast acquisition without the gene transfer in kleptoplastic sea slugs, Plakobranchus ocellatus.</title>
        <authorList>
            <person name="Maeda T."/>
            <person name="Takahashi S."/>
            <person name="Yoshida T."/>
            <person name="Shimamura S."/>
            <person name="Takaki Y."/>
            <person name="Nagai Y."/>
            <person name="Toyoda A."/>
            <person name="Suzuki Y."/>
            <person name="Arimoto A."/>
            <person name="Ishii H."/>
            <person name="Satoh N."/>
            <person name="Nishiyama T."/>
            <person name="Hasebe M."/>
            <person name="Maruyama T."/>
            <person name="Minagawa J."/>
            <person name="Obokata J."/>
            <person name="Shigenobu S."/>
        </authorList>
    </citation>
    <scope>NUCLEOTIDE SEQUENCE [LARGE SCALE GENOMIC DNA]</scope>
</reference>
<gene>
    <name evidence="1" type="ORF">ElyMa_001461500</name>
</gene>
<comment type="caution">
    <text evidence="1">The sequence shown here is derived from an EMBL/GenBank/DDBJ whole genome shotgun (WGS) entry which is preliminary data.</text>
</comment>
<proteinExistence type="predicted"/>
<protein>
    <submittedName>
        <fullName evidence="1">Uncharacterized protein</fullName>
    </submittedName>
</protein>
<dbReference type="AlphaFoldDB" id="A0AAV4J4S7"/>
<dbReference type="Proteomes" id="UP000762676">
    <property type="component" value="Unassembled WGS sequence"/>
</dbReference>
<evidence type="ECO:0000313" key="2">
    <source>
        <dbReference type="Proteomes" id="UP000762676"/>
    </source>
</evidence>
<sequence length="68" mass="7878">MVEIQRRIHDFQCSRRGRNLLAAMKRSPCAHDKKKYRDLRKSISDCDGDIKNSFDNVVLIDISTLPCV</sequence>
<evidence type="ECO:0000313" key="1">
    <source>
        <dbReference type="EMBL" id="GFS15972.1"/>
    </source>
</evidence>